<proteinExistence type="predicted"/>
<protein>
    <submittedName>
        <fullName evidence="1">Uncharacterized protein</fullName>
    </submittedName>
</protein>
<reference evidence="1" key="1">
    <citation type="submission" date="2023-04" db="EMBL/GenBank/DDBJ databases">
        <title>Draft Genome sequencing of Naganishia species isolated from polar environments using Oxford Nanopore Technology.</title>
        <authorList>
            <person name="Leo P."/>
            <person name="Venkateswaran K."/>
        </authorList>
    </citation>
    <scope>NUCLEOTIDE SEQUENCE</scope>
    <source>
        <strain evidence="1">MNA-CCFEE 5262</strain>
    </source>
</reference>
<keyword evidence="2" id="KW-1185">Reference proteome</keyword>
<dbReference type="EMBL" id="JASBWS010000024">
    <property type="protein sequence ID" value="KAJ9110332.1"/>
    <property type="molecule type" value="Genomic_DNA"/>
</dbReference>
<sequence length="532" mass="58131">MVIACDAPKELVKDLDELRNALRHLLDIVVKLYITNWYTLISPRDRTFISAVRSTSLAYLDSVIEGLTRTSEERKATQGSLLELACASAPTILERHVKAYRLAKDDSITMRPGTTEQNGRKGFTECPDNHEQTSLQASMLLAQRYHLYAPHPGIKATSSPDASPTPETVTNMERPTTPQGIDESLADALSSSITGLPHRPPTGSLTADTSTNSHTSQAEPYTVSPQYLSHLVDRILESHLPKEDYASSAERTMITEVLGNAVLGNVLRKCSEPWFIWRIGLSLLREDDVEKTVDDAGAAIISDSPTSPTRGTDTTSSAWSYLSFLGQLPGIIVSAYLYLSLALSSYLSGTPQADSETTLSSRQAYLLEPWIEASMALVSVDSTFATREIWTMIKMMYIASSTRVDGLAQQRLTASLHVDTVTRLISELTDTLFPNGELAPVVPDPTVEEVGAMREELELCVYNRIPGPARLFLLGVSEATQKRAITNALDVFSNASANTSLMLTLTETVLLTLVPKASAPKGKERRVQVGTI</sequence>
<evidence type="ECO:0000313" key="2">
    <source>
        <dbReference type="Proteomes" id="UP001230649"/>
    </source>
</evidence>
<name>A0ACC2WF98_9TREE</name>
<dbReference type="Proteomes" id="UP001230649">
    <property type="component" value="Unassembled WGS sequence"/>
</dbReference>
<organism evidence="1 2">
    <name type="scientific">Naganishia adeliensis</name>
    <dbReference type="NCBI Taxonomy" id="92952"/>
    <lineage>
        <taxon>Eukaryota</taxon>
        <taxon>Fungi</taxon>
        <taxon>Dikarya</taxon>
        <taxon>Basidiomycota</taxon>
        <taxon>Agaricomycotina</taxon>
        <taxon>Tremellomycetes</taxon>
        <taxon>Filobasidiales</taxon>
        <taxon>Filobasidiaceae</taxon>
        <taxon>Naganishia</taxon>
    </lineage>
</organism>
<comment type="caution">
    <text evidence="1">The sequence shown here is derived from an EMBL/GenBank/DDBJ whole genome shotgun (WGS) entry which is preliminary data.</text>
</comment>
<evidence type="ECO:0000313" key="1">
    <source>
        <dbReference type="EMBL" id="KAJ9110332.1"/>
    </source>
</evidence>
<accession>A0ACC2WF98</accession>
<gene>
    <name evidence="1" type="ORF">QFC20_002927</name>
</gene>